<organism evidence="2 3">
    <name type="scientific">Sporothrix curviconia</name>
    <dbReference type="NCBI Taxonomy" id="1260050"/>
    <lineage>
        <taxon>Eukaryota</taxon>
        <taxon>Fungi</taxon>
        <taxon>Dikarya</taxon>
        <taxon>Ascomycota</taxon>
        <taxon>Pezizomycotina</taxon>
        <taxon>Sordariomycetes</taxon>
        <taxon>Sordariomycetidae</taxon>
        <taxon>Ophiostomatales</taxon>
        <taxon>Ophiostomataceae</taxon>
        <taxon>Sporothrix</taxon>
    </lineage>
</organism>
<comment type="caution">
    <text evidence="2">The sequence shown here is derived from an EMBL/GenBank/DDBJ whole genome shotgun (WGS) entry which is preliminary data.</text>
</comment>
<evidence type="ECO:0000256" key="1">
    <source>
        <dbReference type="SAM" id="MobiDB-lite"/>
    </source>
</evidence>
<reference evidence="2 3" key="1">
    <citation type="submission" date="2024-01" db="EMBL/GenBank/DDBJ databases">
        <authorList>
            <person name="Allen C."/>
            <person name="Tagirdzhanova G."/>
        </authorList>
    </citation>
    <scope>NUCLEOTIDE SEQUENCE [LARGE SCALE GENOMIC DNA]</scope>
</reference>
<keyword evidence="3" id="KW-1185">Reference proteome</keyword>
<dbReference type="EMBL" id="CAWUHB010000055">
    <property type="protein sequence ID" value="CAK7230793.1"/>
    <property type="molecule type" value="Genomic_DNA"/>
</dbReference>
<accession>A0ABP0CG50</accession>
<proteinExistence type="predicted"/>
<protein>
    <submittedName>
        <fullName evidence="2">Uncharacterized protein</fullName>
    </submittedName>
</protein>
<evidence type="ECO:0000313" key="3">
    <source>
        <dbReference type="Proteomes" id="UP001642405"/>
    </source>
</evidence>
<dbReference type="Proteomes" id="UP001642405">
    <property type="component" value="Unassembled WGS sequence"/>
</dbReference>
<feature type="region of interest" description="Disordered" evidence="1">
    <location>
        <begin position="160"/>
        <end position="196"/>
    </location>
</feature>
<feature type="region of interest" description="Disordered" evidence="1">
    <location>
        <begin position="291"/>
        <end position="332"/>
    </location>
</feature>
<feature type="compositionally biased region" description="Low complexity" evidence="1">
    <location>
        <begin position="160"/>
        <end position="175"/>
    </location>
</feature>
<name>A0ABP0CG50_9PEZI</name>
<sequence length="332" mass="35005">MGDGDLMKMVSPVEANIDVTMTDDHAFDANTVPAPSASETRPTEAAAAAAETRTAQVAIATTAAPQPTQEKGKALPRVTSVVPAMFVPLAADADLTQPFDAPRSRTERAQVMLDTLDYYYDGVRQGFVYLADLDRRRIVGAAEAREEAIENAWAAAKAASTADPATGAATGPAGEKPGEKQQPPQPPLPPQGDETLSPEEMDAMITAMRAPAIPGVDYNMIPTLDQQPLPIRFPPPGDEVPGGRRESVRLLGEVVEQVLMQMSGYGGHMSQLRGRWRETLDREQKRLDEQFGALHDTATTAAPAEKQGNAGGGAAAAAPAPTETPDVAMSGA</sequence>
<gene>
    <name evidence="2" type="ORF">SCUCBS95973_007693</name>
</gene>
<evidence type="ECO:0000313" key="2">
    <source>
        <dbReference type="EMBL" id="CAK7230793.1"/>
    </source>
</evidence>